<gene>
    <name evidence="5" type="ORF">GCM10007876_36270</name>
</gene>
<feature type="domain" description="NADH:flavin oxidoreductase/NADH oxidase N-terminal" evidence="4">
    <location>
        <begin position="3"/>
        <end position="337"/>
    </location>
</feature>
<evidence type="ECO:0000259" key="4">
    <source>
        <dbReference type="Pfam" id="PF00724"/>
    </source>
</evidence>
<dbReference type="GO" id="GO:0005829">
    <property type="term" value="C:cytosol"/>
    <property type="evidence" value="ECO:0007669"/>
    <property type="project" value="TreeGrafter"/>
</dbReference>
<proteinExistence type="inferred from homology"/>
<evidence type="ECO:0000256" key="2">
    <source>
        <dbReference type="ARBA" id="ARBA00005979"/>
    </source>
</evidence>
<dbReference type="InterPro" id="IPR045247">
    <property type="entry name" value="Oye-like"/>
</dbReference>
<sequence>MTLFSSIRVGQYNLTNRVAMAPMTRCRTDQPGNIPNEMMAEYYAQRASAGLIISEATQISEQGQGYSFTPGIHNQEQIEGWKKVTRAVHQKHGKIFLQLWHVGRMSHSSFHQGGSPVAPSAINPEAQVWVADHHGQGSMVDCPTPRALATAEIHAIINDYRQAAINAIEAGFDGVEIHAANGYLIDQFLRTTSNIRKDKFGGSRENRVRFLLEISQAVSEAIGPDRVGVRLAPYITARGMSCPDIIPTILHAAQELNKLDIAYLHLAEADWDDAPTVPVEFRVQLRSTFNGAIIVAGGYGSEKARDILHRNYADIIAFGRPFIANPDFPARLQHQWPLSEFTPEHLFGGSKEGYTTYPNYQSAAN</sequence>
<evidence type="ECO:0000256" key="3">
    <source>
        <dbReference type="ARBA" id="ARBA00023002"/>
    </source>
</evidence>
<dbReference type="EMBL" id="BSNM01000016">
    <property type="protein sequence ID" value="GLQ33148.1"/>
    <property type="molecule type" value="Genomic_DNA"/>
</dbReference>
<organism evidence="5 6">
    <name type="scientific">Litoribrevibacter albus</name>
    <dbReference type="NCBI Taxonomy" id="1473156"/>
    <lineage>
        <taxon>Bacteria</taxon>
        <taxon>Pseudomonadati</taxon>
        <taxon>Pseudomonadota</taxon>
        <taxon>Gammaproteobacteria</taxon>
        <taxon>Oceanospirillales</taxon>
        <taxon>Oceanospirillaceae</taxon>
        <taxon>Litoribrevibacter</taxon>
    </lineage>
</organism>
<dbReference type="CDD" id="cd02933">
    <property type="entry name" value="OYE_like_FMN"/>
    <property type="match status" value="1"/>
</dbReference>
<dbReference type="Gene3D" id="3.20.20.70">
    <property type="entry name" value="Aldolase class I"/>
    <property type="match status" value="1"/>
</dbReference>
<dbReference type="Proteomes" id="UP001161389">
    <property type="component" value="Unassembled WGS sequence"/>
</dbReference>
<comment type="similarity">
    <text evidence="2">Belongs to the NADH:flavin oxidoreductase/NADH oxidase family.</text>
</comment>
<dbReference type="Pfam" id="PF00724">
    <property type="entry name" value="Oxidored_FMN"/>
    <property type="match status" value="1"/>
</dbReference>
<dbReference type="NCBIfam" id="NF007899">
    <property type="entry name" value="PRK10605.1"/>
    <property type="match status" value="1"/>
</dbReference>
<dbReference type="InterPro" id="IPR001155">
    <property type="entry name" value="OxRdtase_FMN_N"/>
</dbReference>
<dbReference type="PANTHER" id="PTHR22893:SF135">
    <property type="entry name" value="NAD(P)H:FLAVIN OXIDOREDUCTASE SYE2"/>
    <property type="match status" value="1"/>
</dbReference>
<dbReference type="GO" id="GO:0010181">
    <property type="term" value="F:FMN binding"/>
    <property type="evidence" value="ECO:0007669"/>
    <property type="project" value="InterPro"/>
</dbReference>
<comment type="cofactor">
    <cofactor evidence="1">
        <name>FMN</name>
        <dbReference type="ChEBI" id="CHEBI:58210"/>
    </cofactor>
</comment>
<keyword evidence="3" id="KW-0560">Oxidoreductase</keyword>
<dbReference type="GO" id="GO:0016628">
    <property type="term" value="F:oxidoreductase activity, acting on the CH-CH group of donors, NAD or NADP as acceptor"/>
    <property type="evidence" value="ECO:0007669"/>
    <property type="project" value="UniProtKB-ARBA"/>
</dbReference>
<evidence type="ECO:0000313" key="5">
    <source>
        <dbReference type="EMBL" id="GLQ33148.1"/>
    </source>
</evidence>
<dbReference type="InterPro" id="IPR013785">
    <property type="entry name" value="Aldolase_TIM"/>
</dbReference>
<dbReference type="AlphaFoldDB" id="A0AA37W975"/>
<comment type="caution">
    <text evidence="5">The sequence shown here is derived from an EMBL/GenBank/DDBJ whole genome shotgun (WGS) entry which is preliminary data.</text>
</comment>
<dbReference type="FunFam" id="3.20.20.70:FF:000059">
    <property type="entry name" value="N-ethylmaleimide reductase, FMN-linked"/>
    <property type="match status" value="1"/>
</dbReference>
<dbReference type="SUPFAM" id="SSF51395">
    <property type="entry name" value="FMN-linked oxidoreductases"/>
    <property type="match status" value="1"/>
</dbReference>
<name>A0AA37W975_9GAMM</name>
<protein>
    <submittedName>
        <fullName evidence="5">Alkene reductase</fullName>
    </submittedName>
</protein>
<keyword evidence="6" id="KW-1185">Reference proteome</keyword>
<dbReference type="PANTHER" id="PTHR22893">
    <property type="entry name" value="NADH OXIDOREDUCTASE-RELATED"/>
    <property type="match status" value="1"/>
</dbReference>
<evidence type="ECO:0000256" key="1">
    <source>
        <dbReference type="ARBA" id="ARBA00001917"/>
    </source>
</evidence>
<reference evidence="5" key="1">
    <citation type="journal article" date="2014" name="Int. J. Syst. Evol. Microbiol.">
        <title>Complete genome sequence of Corynebacterium casei LMG S-19264T (=DSM 44701T), isolated from a smear-ripened cheese.</title>
        <authorList>
            <consortium name="US DOE Joint Genome Institute (JGI-PGF)"/>
            <person name="Walter F."/>
            <person name="Albersmeier A."/>
            <person name="Kalinowski J."/>
            <person name="Ruckert C."/>
        </authorList>
    </citation>
    <scope>NUCLEOTIDE SEQUENCE</scope>
    <source>
        <strain evidence="5">NBRC 110071</strain>
    </source>
</reference>
<reference evidence="5" key="2">
    <citation type="submission" date="2023-01" db="EMBL/GenBank/DDBJ databases">
        <title>Draft genome sequence of Litoribrevibacter albus strain NBRC 110071.</title>
        <authorList>
            <person name="Sun Q."/>
            <person name="Mori K."/>
        </authorList>
    </citation>
    <scope>NUCLEOTIDE SEQUENCE</scope>
    <source>
        <strain evidence="5">NBRC 110071</strain>
    </source>
</reference>
<evidence type="ECO:0000313" key="6">
    <source>
        <dbReference type="Proteomes" id="UP001161389"/>
    </source>
</evidence>
<dbReference type="RefSeq" id="WP_284383416.1">
    <property type="nucleotide sequence ID" value="NZ_BSNM01000016.1"/>
</dbReference>
<accession>A0AA37W975</accession>